<feature type="transmembrane region" description="Helical" evidence="9">
    <location>
        <begin position="285"/>
        <end position="306"/>
    </location>
</feature>
<feature type="transmembrane region" description="Helical" evidence="9">
    <location>
        <begin position="95"/>
        <end position="112"/>
    </location>
</feature>
<dbReference type="KEGG" id="ekb:BFV64_14655"/>
<comment type="subcellular location">
    <subcellularLocation>
        <location evidence="2">Cell membrane</location>
    </subcellularLocation>
    <subcellularLocation>
        <location evidence="1">Membrane</location>
        <topology evidence="1">Multi-pass membrane protein</topology>
    </subcellularLocation>
</comment>
<evidence type="ECO:0000313" key="11">
    <source>
        <dbReference type="EMBL" id="PJD77185.1"/>
    </source>
</evidence>
<keyword evidence="7 9" id="KW-1133">Transmembrane helix</keyword>
<dbReference type="InterPro" id="IPR003362">
    <property type="entry name" value="Bact_transf"/>
</dbReference>
<keyword evidence="8 9" id="KW-0472">Membrane</keyword>
<evidence type="ECO:0000313" key="12">
    <source>
        <dbReference type="EMBL" id="WMT64424.1"/>
    </source>
</evidence>
<dbReference type="Proteomes" id="UP000230495">
    <property type="component" value="Unassembled WGS sequence"/>
</dbReference>
<name>A0A2J0PTL0_9ENTR</name>
<feature type="domain" description="Bacterial sugar transferase" evidence="10">
    <location>
        <begin position="282"/>
        <end position="472"/>
    </location>
</feature>
<evidence type="ECO:0000256" key="2">
    <source>
        <dbReference type="ARBA" id="ARBA00004236"/>
    </source>
</evidence>
<keyword evidence="4" id="KW-1003">Cell membrane</keyword>
<evidence type="ECO:0000259" key="10">
    <source>
        <dbReference type="Pfam" id="PF02397"/>
    </source>
</evidence>
<feature type="transmembrane region" description="Helical" evidence="9">
    <location>
        <begin position="118"/>
        <end position="134"/>
    </location>
</feature>
<dbReference type="InterPro" id="IPR017475">
    <property type="entry name" value="EPS_sugar_tfrase"/>
</dbReference>
<dbReference type="EMBL" id="NEEU01000001">
    <property type="protein sequence ID" value="PJD77185.1"/>
    <property type="molecule type" value="Genomic_DNA"/>
</dbReference>
<dbReference type="AlphaFoldDB" id="A0A2J0PTL0"/>
<evidence type="ECO:0000256" key="3">
    <source>
        <dbReference type="ARBA" id="ARBA00006464"/>
    </source>
</evidence>
<dbReference type="EMBL" id="CP096849">
    <property type="protein sequence ID" value="WMT64424.1"/>
    <property type="molecule type" value="Genomic_DNA"/>
</dbReference>
<keyword evidence="6 9" id="KW-0812">Transmembrane</keyword>
<evidence type="ECO:0000256" key="7">
    <source>
        <dbReference type="ARBA" id="ARBA00022989"/>
    </source>
</evidence>
<evidence type="ECO:0000256" key="6">
    <source>
        <dbReference type="ARBA" id="ARBA00022692"/>
    </source>
</evidence>
<dbReference type="KEGG" id="eno:ECENHK_14585"/>
<feature type="transmembrane region" description="Helical" evidence="9">
    <location>
        <begin position="54"/>
        <end position="74"/>
    </location>
</feature>
<gene>
    <name evidence="12" type="primary">wbaP</name>
    <name evidence="11" type="ORF">B9Q37_00565</name>
    <name evidence="12" type="ORF">M2B19_16065</name>
</gene>
<comment type="similarity">
    <text evidence="3">Belongs to the bacterial sugar transferase family.</text>
</comment>
<proteinExistence type="inferred from homology"/>
<evidence type="ECO:0000313" key="13">
    <source>
        <dbReference type="Proteomes" id="UP000230495"/>
    </source>
</evidence>
<reference evidence="12" key="2">
    <citation type="submission" date="2022-04" db="EMBL/GenBank/DDBJ databases">
        <title>Co-occurrence of mcr-9 and blaNDM-1 in multidrug-resistant Enterobacter kobei strain isolated from an infant with urinary infection.</title>
        <authorList>
            <person name="Zeng H."/>
        </authorList>
    </citation>
    <scope>NUCLEOTIDE SEQUENCE</scope>
    <source>
        <strain evidence="12">EC1382</strain>
    </source>
</reference>
<dbReference type="NCBIfam" id="TIGR03022">
    <property type="entry name" value="WbaP_sugtrans"/>
    <property type="match status" value="1"/>
</dbReference>
<dbReference type="PANTHER" id="PTHR30576">
    <property type="entry name" value="COLANIC BIOSYNTHESIS UDP-GLUCOSE LIPID CARRIER TRANSFERASE"/>
    <property type="match status" value="1"/>
</dbReference>
<dbReference type="OrthoDB" id="9808602at2"/>
<dbReference type="GO" id="GO:0005886">
    <property type="term" value="C:plasma membrane"/>
    <property type="evidence" value="ECO:0007669"/>
    <property type="project" value="UniProtKB-SubCell"/>
</dbReference>
<reference evidence="11 13" key="1">
    <citation type="journal article" date="2017" name="J. Antimicrob. Chemother.">
        <title>Characterization of the population structure, drug resistance mechanisms and plasmids of the community-associated Enterobacter cloacae complex in China.</title>
        <authorList>
            <person name="Zhou K."/>
            <person name="Yu W."/>
            <person name="Cao X."/>
            <person name="Shen P."/>
            <person name="Lu H."/>
            <person name="Luo Q."/>
            <person name="Rossen J.W.A."/>
            <person name="Xiao Y."/>
        </authorList>
    </citation>
    <scope>NUCLEOTIDE SEQUENCE [LARGE SCALE GENOMIC DNA]</scope>
    <source>
        <strain evidence="11">ECC1097</strain>
    </source>
</reference>
<sequence length="478" mass="55973">MKISVFKDQKKEFICRSALMASDFFWLNASLGLSFLTVMFFIGDLNTFMPIRQIDVRVLSHVILTALCVFWFGVRLRHYAQKKPFWSELKETLRTIVIFSIFDLALVAFSKWHFSRYIWAYCWLYAIIMVPLSREITKSILNKLGYWKKRTVILGSGRNAREAYFALQSHEVSGFKIDAFCDFDATDDMMEECPIVKDEETLLTSYNSFSTQFVVACDFDEKDKFENWLRFLAKHKCRNVIIIPSLRGFPLYGTSMSFIFSHEVLLLQVHNNLSKATSRFIKRTFDIVCSLGILVVSSPLFVYLWYKVSRDGGPAIYAHTRIGRRGEKFDCYKFRSMNINSKEILARLLENDPEARAEWEKDFKLKNDPRITPIGHFIRKTSLDELPQLFNVLKGEMSLVGPRPVIHEELERYADDVDYYLMVKPGMTGLWQVSGRNDVDYTTRVYFDSWYVKNWSLWNDIVILFKTVSVVLFRKGAY</sequence>
<evidence type="ECO:0000256" key="8">
    <source>
        <dbReference type="ARBA" id="ARBA00023136"/>
    </source>
</evidence>
<dbReference type="NCBIfam" id="TIGR03025">
    <property type="entry name" value="EPS_sugtrans"/>
    <property type="match status" value="1"/>
</dbReference>
<evidence type="ECO:0000256" key="5">
    <source>
        <dbReference type="ARBA" id="ARBA00022679"/>
    </source>
</evidence>
<evidence type="ECO:0000256" key="4">
    <source>
        <dbReference type="ARBA" id="ARBA00022475"/>
    </source>
</evidence>
<dbReference type="InterPro" id="IPR017472">
    <property type="entry name" value="Undecaprenyl-P_galact_Ptfrase"/>
</dbReference>
<dbReference type="Pfam" id="PF02397">
    <property type="entry name" value="Bac_transf"/>
    <property type="match status" value="1"/>
</dbReference>
<dbReference type="PANTHER" id="PTHR30576:SF4">
    <property type="entry name" value="UNDECAPRENYL-PHOSPHATE GALACTOSE PHOSPHOTRANSFERASE"/>
    <property type="match status" value="1"/>
</dbReference>
<evidence type="ECO:0000256" key="9">
    <source>
        <dbReference type="SAM" id="Phobius"/>
    </source>
</evidence>
<accession>A0A2J0PTL0</accession>
<feature type="transmembrane region" description="Helical" evidence="9">
    <location>
        <begin position="21"/>
        <end position="42"/>
    </location>
</feature>
<dbReference type="RefSeq" id="WP_014884482.1">
    <property type="nucleotide sequence ID" value="NC_018405.1"/>
</dbReference>
<dbReference type="Proteomes" id="UP001228563">
    <property type="component" value="Chromosome"/>
</dbReference>
<protein>
    <submittedName>
        <fullName evidence="11">Undecaprenyl-phosphate galactose phosphotransferase WbaP</fullName>
    </submittedName>
</protein>
<evidence type="ECO:0000256" key="1">
    <source>
        <dbReference type="ARBA" id="ARBA00004141"/>
    </source>
</evidence>
<keyword evidence="5 11" id="KW-0808">Transferase</keyword>
<dbReference type="GO" id="GO:0000271">
    <property type="term" value="P:polysaccharide biosynthetic process"/>
    <property type="evidence" value="ECO:0007669"/>
    <property type="project" value="InterPro"/>
</dbReference>
<dbReference type="GO" id="GO:0016780">
    <property type="term" value="F:phosphotransferase activity, for other substituted phosphate groups"/>
    <property type="evidence" value="ECO:0007669"/>
    <property type="project" value="TreeGrafter"/>
</dbReference>
<organism evidence="11">
    <name type="scientific">Enterobacter kobei</name>
    <dbReference type="NCBI Taxonomy" id="208224"/>
    <lineage>
        <taxon>Bacteria</taxon>
        <taxon>Pseudomonadati</taxon>
        <taxon>Pseudomonadota</taxon>
        <taxon>Gammaproteobacteria</taxon>
        <taxon>Enterobacterales</taxon>
        <taxon>Enterobacteriaceae</taxon>
        <taxon>Enterobacter</taxon>
        <taxon>Enterobacter cloacae complex</taxon>
    </lineage>
</organism>